<name>L1I8T5_GUITC</name>
<evidence type="ECO:0000256" key="1">
    <source>
        <dbReference type="SAM" id="MobiDB-lite"/>
    </source>
</evidence>
<dbReference type="AlphaFoldDB" id="L1I8T5"/>
<evidence type="ECO:0000313" key="4">
    <source>
        <dbReference type="EnsemblProtists" id="EKX32681"/>
    </source>
</evidence>
<dbReference type="EMBL" id="JH993177">
    <property type="protein sequence ID" value="EKX32681.1"/>
    <property type="molecule type" value="Genomic_DNA"/>
</dbReference>
<reference evidence="5" key="2">
    <citation type="submission" date="2012-11" db="EMBL/GenBank/DDBJ databases">
        <authorList>
            <person name="Kuo A."/>
            <person name="Curtis B.A."/>
            <person name="Tanifuji G."/>
            <person name="Burki F."/>
            <person name="Gruber A."/>
            <person name="Irimia M."/>
            <person name="Maruyama S."/>
            <person name="Arias M.C."/>
            <person name="Ball S.G."/>
            <person name="Gile G.H."/>
            <person name="Hirakawa Y."/>
            <person name="Hopkins J.F."/>
            <person name="Rensing S.A."/>
            <person name="Schmutz J."/>
            <person name="Symeonidi A."/>
            <person name="Elias M."/>
            <person name="Eveleigh R.J."/>
            <person name="Herman E.K."/>
            <person name="Klute M.J."/>
            <person name="Nakayama T."/>
            <person name="Obornik M."/>
            <person name="Reyes-Prieto A."/>
            <person name="Armbrust E.V."/>
            <person name="Aves S.J."/>
            <person name="Beiko R.G."/>
            <person name="Coutinho P."/>
            <person name="Dacks J.B."/>
            <person name="Durnford D.G."/>
            <person name="Fast N.M."/>
            <person name="Green B.R."/>
            <person name="Grisdale C."/>
            <person name="Hempe F."/>
            <person name="Henrissat B."/>
            <person name="Hoppner M.P."/>
            <person name="Ishida K.-I."/>
            <person name="Kim E."/>
            <person name="Koreny L."/>
            <person name="Kroth P.G."/>
            <person name="Liu Y."/>
            <person name="Malik S.-B."/>
            <person name="Maier U.G."/>
            <person name="McRose D."/>
            <person name="Mock T."/>
            <person name="Neilson J.A."/>
            <person name="Onodera N.T."/>
            <person name="Poole A.M."/>
            <person name="Pritham E.J."/>
            <person name="Richards T.A."/>
            <person name="Rocap G."/>
            <person name="Roy S.W."/>
            <person name="Sarai C."/>
            <person name="Schaack S."/>
            <person name="Shirato S."/>
            <person name="Slamovits C.H."/>
            <person name="Spencer D.F."/>
            <person name="Suzuki S."/>
            <person name="Worden A.Z."/>
            <person name="Zauner S."/>
            <person name="Barry K."/>
            <person name="Bell C."/>
            <person name="Bharti A.K."/>
            <person name="Crow J.A."/>
            <person name="Grimwood J."/>
            <person name="Kramer R."/>
            <person name="Lindquist E."/>
            <person name="Lucas S."/>
            <person name="Salamov A."/>
            <person name="McFadden G.I."/>
            <person name="Lane C.E."/>
            <person name="Keeling P.J."/>
            <person name="Gray M.W."/>
            <person name="Grigoriev I.V."/>
            <person name="Archibald J.M."/>
        </authorList>
    </citation>
    <scope>NUCLEOTIDE SEQUENCE</scope>
    <source>
        <strain evidence="5">CCMP2712</strain>
    </source>
</reference>
<sequence>MAGGGHERWWESLREEEDMISLEPLCLLPYEPFELPADENVQTMRWFDGKVLANYLLSTLNFKHPANRRDLCREECVRLDDYLARLKLDEPRVTRAFDLRADILAQRASEEQREAARRMQHDARSILSSFYGSTSYRSHRGRQRVQHFDVENQDAGQRVIDDDEEGQPDRQKGSVAREDMEKLLLWFNAATHASADALSLKFPPALSNHERMLVHKFSEANGLFSASDGLTSTSYGKERFIKILGRRRQNEQCATALSSKEKKIVDQLTLWANRESQELRGISRNSVAEMIQQNSLHPELRKIKAKHERAALLCEAIHRKKLEMAETMLREDPSLAECACSETGEIPYHAAMATGLLPLVKLMKQLLNESAVEEKEPAHDSRFCYALISLPHLTRQLDYLLKP</sequence>
<dbReference type="InterPro" id="IPR001374">
    <property type="entry name" value="R3H_dom"/>
</dbReference>
<dbReference type="PROSITE" id="PS51061">
    <property type="entry name" value="R3H"/>
    <property type="match status" value="1"/>
</dbReference>
<dbReference type="Proteomes" id="UP000011087">
    <property type="component" value="Unassembled WGS sequence"/>
</dbReference>
<dbReference type="Gene3D" id="3.30.1370.50">
    <property type="entry name" value="R3H-like domain"/>
    <property type="match status" value="1"/>
</dbReference>
<dbReference type="GeneID" id="17289400"/>
<dbReference type="eggNOG" id="ENOG502SGKQ">
    <property type="taxonomic scope" value="Eukaryota"/>
</dbReference>
<dbReference type="RefSeq" id="XP_005819661.1">
    <property type="nucleotide sequence ID" value="XM_005819604.1"/>
</dbReference>
<proteinExistence type="predicted"/>
<keyword evidence="5" id="KW-1185">Reference proteome</keyword>
<reference evidence="3 5" key="1">
    <citation type="journal article" date="2012" name="Nature">
        <title>Algal genomes reveal evolutionary mosaicism and the fate of nucleomorphs.</title>
        <authorList>
            <consortium name="DOE Joint Genome Institute"/>
            <person name="Curtis B.A."/>
            <person name="Tanifuji G."/>
            <person name="Burki F."/>
            <person name="Gruber A."/>
            <person name="Irimia M."/>
            <person name="Maruyama S."/>
            <person name="Arias M.C."/>
            <person name="Ball S.G."/>
            <person name="Gile G.H."/>
            <person name="Hirakawa Y."/>
            <person name="Hopkins J.F."/>
            <person name="Kuo A."/>
            <person name="Rensing S.A."/>
            <person name="Schmutz J."/>
            <person name="Symeonidi A."/>
            <person name="Elias M."/>
            <person name="Eveleigh R.J."/>
            <person name="Herman E.K."/>
            <person name="Klute M.J."/>
            <person name="Nakayama T."/>
            <person name="Obornik M."/>
            <person name="Reyes-Prieto A."/>
            <person name="Armbrust E.V."/>
            <person name="Aves S.J."/>
            <person name="Beiko R.G."/>
            <person name="Coutinho P."/>
            <person name="Dacks J.B."/>
            <person name="Durnford D.G."/>
            <person name="Fast N.M."/>
            <person name="Green B.R."/>
            <person name="Grisdale C.J."/>
            <person name="Hempel F."/>
            <person name="Henrissat B."/>
            <person name="Hoppner M.P."/>
            <person name="Ishida K."/>
            <person name="Kim E."/>
            <person name="Koreny L."/>
            <person name="Kroth P.G."/>
            <person name="Liu Y."/>
            <person name="Malik S.B."/>
            <person name="Maier U.G."/>
            <person name="McRose D."/>
            <person name="Mock T."/>
            <person name="Neilson J.A."/>
            <person name="Onodera N.T."/>
            <person name="Poole A.M."/>
            <person name="Pritham E.J."/>
            <person name="Richards T.A."/>
            <person name="Rocap G."/>
            <person name="Roy S.W."/>
            <person name="Sarai C."/>
            <person name="Schaack S."/>
            <person name="Shirato S."/>
            <person name="Slamovits C.H."/>
            <person name="Spencer D.F."/>
            <person name="Suzuki S."/>
            <person name="Worden A.Z."/>
            <person name="Zauner S."/>
            <person name="Barry K."/>
            <person name="Bell C."/>
            <person name="Bharti A.K."/>
            <person name="Crow J.A."/>
            <person name="Grimwood J."/>
            <person name="Kramer R."/>
            <person name="Lindquist E."/>
            <person name="Lucas S."/>
            <person name="Salamov A."/>
            <person name="McFadden G.I."/>
            <person name="Lane C.E."/>
            <person name="Keeling P.J."/>
            <person name="Gray M.W."/>
            <person name="Grigoriev I.V."/>
            <person name="Archibald J.M."/>
        </authorList>
    </citation>
    <scope>NUCLEOTIDE SEQUENCE</scope>
    <source>
        <strain evidence="3 5">CCMP2712</strain>
    </source>
</reference>
<accession>L1I8T5</accession>
<dbReference type="PaxDb" id="55529-EKX32681"/>
<protein>
    <recommendedName>
        <fullName evidence="2">R3H domain-containing protein</fullName>
    </recommendedName>
</protein>
<dbReference type="InterPro" id="IPR036867">
    <property type="entry name" value="R3H_dom_sf"/>
</dbReference>
<feature type="domain" description="R3H" evidence="2">
    <location>
        <begin position="174"/>
        <end position="249"/>
    </location>
</feature>
<dbReference type="EnsemblProtists" id="EKX32681">
    <property type="protein sequence ID" value="EKX32681"/>
    <property type="gene ID" value="GUITHDRAFT_148464"/>
</dbReference>
<dbReference type="OrthoDB" id="3247158at2759"/>
<feature type="region of interest" description="Disordered" evidence="1">
    <location>
        <begin position="137"/>
        <end position="174"/>
    </location>
</feature>
<dbReference type="HOGENOM" id="CLU_684162_0_0_1"/>
<gene>
    <name evidence="3" type="ORF">GUITHDRAFT_148464</name>
</gene>
<evidence type="ECO:0000313" key="3">
    <source>
        <dbReference type="EMBL" id="EKX32681.1"/>
    </source>
</evidence>
<dbReference type="SUPFAM" id="SSF82708">
    <property type="entry name" value="R3H domain"/>
    <property type="match status" value="1"/>
</dbReference>
<evidence type="ECO:0000259" key="2">
    <source>
        <dbReference type="PROSITE" id="PS51061"/>
    </source>
</evidence>
<organism evidence="3">
    <name type="scientific">Guillardia theta (strain CCMP2712)</name>
    <name type="common">Cryptophyte</name>
    <dbReference type="NCBI Taxonomy" id="905079"/>
    <lineage>
        <taxon>Eukaryota</taxon>
        <taxon>Cryptophyceae</taxon>
        <taxon>Pyrenomonadales</taxon>
        <taxon>Geminigeraceae</taxon>
        <taxon>Guillardia</taxon>
    </lineage>
</organism>
<reference evidence="4" key="3">
    <citation type="submission" date="2015-06" db="UniProtKB">
        <authorList>
            <consortium name="EnsemblProtists"/>
        </authorList>
    </citation>
    <scope>IDENTIFICATION</scope>
</reference>
<evidence type="ECO:0000313" key="5">
    <source>
        <dbReference type="Proteomes" id="UP000011087"/>
    </source>
</evidence>
<dbReference type="KEGG" id="gtt:GUITHDRAFT_148464"/>
<dbReference type="GO" id="GO:0003676">
    <property type="term" value="F:nucleic acid binding"/>
    <property type="evidence" value="ECO:0007669"/>
    <property type="project" value="UniProtKB-UniRule"/>
</dbReference>